<dbReference type="AlphaFoldDB" id="A0A9D9N182"/>
<evidence type="ECO:0000313" key="1">
    <source>
        <dbReference type="EMBL" id="MBO8456706.1"/>
    </source>
</evidence>
<gene>
    <name evidence="1" type="ORF">IAA81_00570</name>
</gene>
<reference evidence="1" key="1">
    <citation type="submission" date="2020-10" db="EMBL/GenBank/DDBJ databases">
        <authorList>
            <person name="Gilroy R."/>
        </authorList>
    </citation>
    <scope>NUCLEOTIDE SEQUENCE</scope>
    <source>
        <strain evidence="1">10532</strain>
    </source>
</reference>
<accession>A0A9D9N182</accession>
<protein>
    <submittedName>
        <fullName evidence="1">Uncharacterized protein</fullName>
    </submittedName>
</protein>
<dbReference type="Proteomes" id="UP000823638">
    <property type="component" value="Unassembled WGS sequence"/>
</dbReference>
<sequence>MNTMNEIRFGDNLAVLKDNIVKTSILPQKASEMNRNIKIQGNVVIEGGVFGNTIDIENGPAAFKGAVYVERELHILNEAKETVTFEKAVASSDSVNALITSGKAVFGADINAVSVKLKNCFVAGSIFGSEIYLENSVVLGGVFGTKKLTLQNTVTGTFHSPEVNMGGINYLLYPSAFSVEPLSSLPGTELYNLSLADLGALYKNEKQQKSSGKVKMDFQSDSQRTVLVDPEDKTGVGASTVINSYSIASRVLAADLIDLEKLENHFLITAGSLGSQILKNYTLTKKDGSKSDELNLTNISSFFFKILSGELDIQNLDSEVSFADLKRAFE</sequence>
<name>A0A9D9N182_9SPIR</name>
<comment type="caution">
    <text evidence="1">The sequence shown here is derived from an EMBL/GenBank/DDBJ whole genome shotgun (WGS) entry which is preliminary data.</text>
</comment>
<organism evidence="1 2">
    <name type="scientific">Candidatus Gallitreponema excrementavium</name>
    <dbReference type="NCBI Taxonomy" id="2840840"/>
    <lineage>
        <taxon>Bacteria</taxon>
        <taxon>Pseudomonadati</taxon>
        <taxon>Spirochaetota</taxon>
        <taxon>Spirochaetia</taxon>
        <taxon>Spirochaetales</taxon>
        <taxon>Candidatus Gallitreponema</taxon>
    </lineage>
</organism>
<reference evidence="1" key="2">
    <citation type="journal article" date="2021" name="PeerJ">
        <title>Extensive microbial diversity within the chicken gut microbiome revealed by metagenomics and culture.</title>
        <authorList>
            <person name="Gilroy R."/>
            <person name="Ravi A."/>
            <person name="Getino M."/>
            <person name="Pursley I."/>
            <person name="Horton D.L."/>
            <person name="Alikhan N.F."/>
            <person name="Baker D."/>
            <person name="Gharbi K."/>
            <person name="Hall N."/>
            <person name="Watson M."/>
            <person name="Adriaenssens E.M."/>
            <person name="Foster-Nyarko E."/>
            <person name="Jarju S."/>
            <person name="Secka A."/>
            <person name="Antonio M."/>
            <person name="Oren A."/>
            <person name="Chaudhuri R.R."/>
            <person name="La Ragione R."/>
            <person name="Hildebrand F."/>
            <person name="Pallen M.J."/>
        </authorList>
    </citation>
    <scope>NUCLEOTIDE SEQUENCE</scope>
    <source>
        <strain evidence="1">10532</strain>
    </source>
</reference>
<dbReference type="EMBL" id="JADIMM010000014">
    <property type="protein sequence ID" value="MBO8456706.1"/>
    <property type="molecule type" value="Genomic_DNA"/>
</dbReference>
<proteinExistence type="predicted"/>
<evidence type="ECO:0000313" key="2">
    <source>
        <dbReference type="Proteomes" id="UP000823638"/>
    </source>
</evidence>